<sequence>MSRASVKVTTDHLRTLAGRHGQAAVEFSHAGDSVSGVDSGIRTSHGTIASSTARAVEAIQQARHDAANSAADRSRSLGDTLTAAADGYETTDFDSGRRLDELTRRGALRLSP</sequence>
<comment type="caution">
    <text evidence="1">The sequence shown here is derived from an EMBL/GenBank/DDBJ whole genome shotgun (WGS) entry which is preliminary data.</text>
</comment>
<dbReference type="Pfam" id="PF10824">
    <property type="entry name" value="T7SS_ESX_EspC"/>
    <property type="match status" value="1"/>
</dbReference>
<dbReference type="Proteomes" id="UP000465304">
    <property type="component" value="Unassembled WGS sequence"/>
</dbReference>
<evidence type="ECO:0008006" key="3">
    <source>
        <dbReference type="Google" id="ProtNLM"/>
    </source>
</evidence>
<keyword evidence="2" id="KW-1185">Reference proteome</keyword>
<reference evidence="1 2" key="1">
    <citation type="journal article" date="2019" name="Emerg. Microbes Infect.">
        <title>Comprehensive subspecies identification of 175 nontuberculous mycobacteria species based on 7547 genomic profiles.</title>
        <authorList>
            <person name="Matsumoto Y."/>
            <person name="Kinjo T."/>
            <person name="Motooka D."/>
            <person name="Nabeya D."/>
            <person name="Jung N."/>
            <person name="Uechi K."/>
            <person name="Horii T."/>
            <person name="Iida T."/>
            <person name="Fujita J."/>
            <person name="Nakamura S."/>
        </authorList>
    </citation>
    <scope>NUCLEOTIDE SEQUENCE [LARGE SCALE GENOMIC DNA]</scope>
    <source>
        <strain evidence="1 2">JCM 30996</strain>
    </source>
</reference>
<proteinExistence type="predicted"/>
<dbReference type="EMBL" id="BLLB01000002">
    <property type="protein sequence ID" value="GFH00572.1"/>
    <property type="molecule type" value="Genomic_DNA"/>
</dbReference>
<gene>
    <name evidence="1" type="ORF">MHIP_10550</name>
</gene>
<evidence type="ECO:0000313" key="1">
    <source>
        <dbReference type="EMBL" id="GFH00572.1"/>
    </source>
</evidence>
<name>A0A7I9ZHR4_9MYCO</name>
<dbReference type="GO" id="GO:0009306">
    <property type="term" value="P:protein secretion"/>
    <property type="evidence" value="ECO:0007669"/>
    <property type="project" value="InterPro"/>
</dbReference>
<evidence type="ECO:0000313" key="2">
    <source>
        <dbReference type="Proteomes" id="UP000465304"/>
    </source>
</evidence>
<dbReference type="InterPro" id="IPR022536">
    <property type="entry name" value="EspC"/>
</dbReference>
<organism evidence="1 2">
    <name type="scientific">Mycolicibacterium hippocampi</name>
    <dbReference type="NCBI Taxonomy" id="659824"/>
    <lineage>
        <taxon>Bacteria</taxon>
        <taxon>Bacillati</taxon>
        <taxon>Actinomycetota</taxon>
        <taxon>Actinomycetes</taxon>
        <taxon>Mycobacteriales</taxon>
        <taxon>Mycobacteriaceae</taxon>
        <taxon>Mycolicibacterium</taxon>
    </lineage>
</organism>
<accession>A0A7I9ZHR4</accession>
<protein>
    <recommendedName>
        <fullName evidence="3">ESX-1 secretion-associated protein</fullName>
    </recommendedName>
</protein>
<dbReference type="RefSeq" id="WP_163887531.1">
    <property type="nucleotide sequence ID" value="NZ_BLLB01000002.1"/>
</dbReference>
<dbReference type="AlphaFoldDB" id="A0A7I9ZHR4"/>